<evidence type="ECO:0000256" key="1">
    <source>
        <dbReference type="SAM" id="Phobius"/>
    </source>
</evidence>
<sequence>MVDHDVFIKQLSQDARPIRRTLANPWRVVGWLLMVLPCGWLSSLVFPRDGTDWSHPGALIAAFQLAVAFVMGTLAIRNAFLLSIPGRSPLNWKWFIPLAALWLGGVMMSLRLAPAQAHHADEVNCYVYMMAVSAPMVVIVIGYLRRTGALYPLRTLAAAGAGVACMALTLLSLCHPVEVHPLDFLLHVAAGITIILGTILLGMAVGEGSLKRGIGIDDPCTCVPYCGGTEFPSAPRAEAEGSAGYSTFHCGFRWNKAVDNTDVMLTLCFGKVVISSQRKHQQFARLGIVFRMMGQRHNRRDLPDPGAILQEFIWPFAAPAVWLGQFHGAGFCLPPQIQGT</sequence>
<accession>A0A484Y7L7</accession>
<dbReference type="AlphaFoldDB" id="A0A484Y7L7"/>
<evidence type="ECO:0000313" key="2">
    <source>
        <dbReference type="EMBL" id="VFS32081.1"/>
    </source>
</evidence>
<dbReference type="EMBL" id="CAADIW010000025">
    <property type="protein sequence ID" value="VFS32081.1"/>
    <property type="molecule type" value="Genomic_DNA"/>
</dbReference>
<reference evidence="2 3" key="1">
    <citation type="submission" date="2019-03" db="EMBL/GenBank/DDBJ databases">
        <authorList>
            <consortium name="Pathogen Informatics"/>
        </authorList>
    </citation>
    <scope>NUCLEOTIDE SEQUENCE [LARGE SCALE GENOMIC DNA]</scope>
    <source>
        <strain evidence="2 3">NCTC12126</strain>
    </source>
</reference>
<feature type="transmembrane region" description="Helical" evidence="1">
    <location>
        <begin position="184"/>
        <end position="205"/>
    </location>
</feature>
<gene>
    <name evidence="2" type="ORF">NCTC12126_03168</name>
</gene>
<name>A0A484Y7L7_9ENTR</name>
<feature type="transmembrane region" description="Helical" evidence="1">
    <location>
        <begin position="126"/>
        <end position="144"/>
    </location>
</feature>
<keyword evidence="1" id="KW-0812">Transmembrane</keyword>
<evidence type="ECO:0000313" key="3">
    <source>
        <dbReference type="Proteomes" id="UP000351155"/>
    </source>
</evidence>
<organism evidence="2 3">
    <name type="scientific">Enterobacter cancerogenus</name>
    <dbReference type="NCBI Taxonomy" id="69218"/>
    <lineage>
        <taxon>Bacteria</taxon>
        <taxon>Pseudomonadati</taxon>
        <taxon>Pseudomonadota</taxon>
        <taxon>Gammaproteobacteria</taxon>
        <taxon>Enterobacterales</taxon>
        <taxon>Enterobacteriaceae</taxon>
        <taxon>Enterobacter</taxon>
        <taxon>Enterobacter cloacae complex</taxon>
    </lineage>
</organism>
<feature type="transmembrane region" description="Helical" evidence="1">
    <location>
        <begin position="58"/>
        <end position="82"/>
    </location>
</feature>
<proteinExistence type="predicted"/>
<feature type="transmembrane region" description="Helical" evidence="1">
    <location>
        <begin position="94"/>
        <end position="114"/>
    </location>
</feature>
<keyword evidence="1" id="KW-1133">Transmembrane helix</keyword>
<protein>
    <recommendedName>
        <fullName evidence="4">DUF1109 domain-containing protein</fullName>
    </recommendedName>
</protein>
<keyword evidence="1" id="KW-0472">Membrane</keyword>
<dbReference type="Proteomes" id="UP000351155">
    <property type="component" value="Unassembled WGS sequence"/>
</dbReference>
<feature type="transmembrane region" description="Helical" evidence="1">
    <location>
        <begin position="156"/>
        <end position="178"/>
    </location>
</feature>
<evidence type="ECO:0008006" key="4">
    <source>
        <dbReference type="Google" id="ProtNLM"/>
    </source>
</evidence>
<feature type="transmembrane region" description="Helical" evidence="1">
    <location>
        <begin position="28"/>
        <end position="46"/>
    </location>
</feature>